<gene>
    <name evidence="3" type="ordered locus">swp_3884</name>
</gene>
<dbReference type="eggNOG" id="COG1651">
    <property type="taxonomic scope" value="Bacteria"/>
</dbReference>
<accession>B8CQU5</accession>
<dbReference type="PROSITE" id="PS00194">
    <property type="entry name" value="THIOREDOXIN_1"/>
    <property type="match status" value="1"/>
</dbReference>
<dbReference type="Gene3D" id="3.40.30.10">
    <property type="entry name" value="Glutaredoxin"/>
    <property type="match status" value="1"/>
</dbReference>
<keyword evidence="1" id="KW-0676">Redox-active center</keyword>
<organism evidence="3 4">
    <name type="scientific">Shewanella piezotolerans (strain WP3 / JCM 13877)</name>
    <dbReference type="NCBI Taxonomy" id="225849"/>
    <lineage>
        <taxon>Bacteria</taxon>
        <taxon>Pseudomonadati</taxon>
        <taxon>Pseudomonadota</taxon>
        <taxon>Gammaproteobacteria</taxon>
        <taxon>Alteromonadales</taxon>
        <taxon>Shewanellaceae</taxon>
        <taxon>Shewanella</taxon>
    </lineage>
</organism>
<dbReference type="SUPFAM" id="SSF52833">
    <property type="entry name" value="Thioredoxin-like"/>
    <property type="match status" value="1"/>
</dbReference>
<dbReference type="KEGG" id="swp:swp_3884"/>
<sequence length="261" mass="29063">MNFTIKIKAIIGVTFAIIATFITIQAISSTTVNAANTSLNTAQQQEVRAIVKEMLVNDPDLLKEAVIAMQIREQGSQQASVKSLIKQHQQSLFNSKTDPWKGAENPELTMVYFTDFNCPYCKKLEPELEQLMAAFPQLKIIIKMVPLQGKGAEDAVDLAQTVWLNEPEKYQALKDTLMAAPRRLDSATIAKVAKLTKTQDWLNQKDSRVDSIVDNNLQLMRQLGFRGTPSMIIGEQVIPGLVPFETLKKAVESALEEQKDG</sequence>
<dbReference type="PANTHER" id="PTHR35272:SF3">
    <property type="entry name" value="THIOL:DISULFIDE INTERCHANGE PROTEIN DSBC"/>
    <property type="match status" value="1"/>
</dbReference>
<feature type="domain" description="Thioredoxin" evidence="2">
    <location>
        <begin position="62"/>
        <end position="256"/>
    </location>
</feature>
<dbReference type="PROSITE" id="PS51352">
    <property type="entry name" value="THIOREDOXIN_2"/>
    <property type="match status" value="1"/>
</dbReference>
<dbReference type="InterPro" id="IPR051470">
    <property type="entry name" value="Thiol:disulfide_interchange"/>
</dbReference>
<dbReference type="RefSeq" id="WP_020913903.1">
    <property type="nucleotide sequence ID" value="NC_011566.1"/>
</dbReference>
<dbReference type="Pfam" id="PF13462">
    <property type="entry name" value="Thioredoxin_4"/>
    <property type="match status" value="1"/>
</dbReference>
<dbReference type="HOGENOM" id="CLU_000288_47_4_6"/>
<dbReference type="AlphaFoldDB" id="B8CQU5"/>
<dbReference type="STRING" id="225849.swp_3884"/>
<dbReference type="OrthoDB" id="9780340at2"/>
<name>B8CQU5_SHEPW</name>
<dbReference type="EMBL" id="CP000472">
    <property type="protein sequence ID" value="ACJ30561.1"/>
    <property type="molecule type" value="Genomic_DNA"/>
</dbReference>
<reference evidence="3 4" key="1">
    <citation type="journal article" date="2008" name="PLoS ONE">
        <title>Environmental adaptation: genomic analysis of the piezotolerant and psychrotolerant deep-sea iron reducing bacterium Shewanella piezotolerans WP3.</title>
        <authorList>
            <person name="Wang F."/>
            <person name="Wang J."/>
            <person name="Jian H."/>
            <person name="Zhang B."/>
            <person name="Li S."/>
            <person name="Wang F."/>
            <person name="Zeng X."/>
            <person name="Gao L."/>
            <person name="Bartlett D.H."/>
            <person name="Yu J."/>
            <person name="Hu S."/>
            <person name="Xiao X."/>
        </authorList>
    </citation>
    <scope>NUCLEOTIDE SEQUENCE [LARGE SCALE GENOMIC DNA]</scope>
    <source>
        <strain evidence="4">WP3 / JCM 13877</strain>
    </source>
</reference>
<evidence type="ECO:0000313" key="3">
    <source>
        <dbReference type="EMBL" id="ACJ30561.1"/>
    </source>
</evidence>
<evidence type="ECO:0000313" key="4">
    <source>
        <dbReference type="Proteomes" id="UP000000753"/>
    </source>
</evidence>
<dbReference type="Proteomes" id="UP000000753">
    <property type="component" value="Chromosome"/>
</dbReference>
<dbReference type="InterPro" id="IPR013766">
    <property type="entry name" value="Thioredoxin_domain"/>
</dbReference>
<dbReference type="CDD" id="cd03023">
    <property type="entry name" value="DsbA_Com1_like"/>
    <property type="match status" value="1"/>
</dbReference>
<protein>
    <submittedName>
        <fullName evidence="3">DsbA oxidoreductase</fullName>
    </submittedName>
</protein>
<keyword evidence="4" id="KW-1185">Reference proteome</keyword>
<dbReference type="InterPro" id="IPR036249">
    <property type="entry name" value="Thioredoxin-like_sf"/>
</dbReference>
<dbReference type="GO" id="GO:0015036">
    <property type="term" value="F:disulfide oxidoreductase activity"/>
    <property type="evidence" value="ECO:0007669"/>
    <property type="project" value="UniProtKB-ARBA"/>
</dbReference>
<dbReference type="InterPro" id="IPR017937">
    <property type="entry name" value="Thioredoxin_CS"/>
</dbReference>
<evidence type="ECO:0000259" key="2">
    <source>
        <dbReference type="PROSITE" id="PS51352"/>
    </source>
</evidence>
<dbReference type="InterPro" id="IPR012336">
    <property type="entry name" value="Thioredoxin-like_fold"/>
</dbReference>
<proteinExistence type="predicted"/>
<dbReference type="PANTHER" id="PTHR35272">
    <property type="entry name" value="THIOL:DISULFIDE INTERCHANGE PROTEIN DSBC-RELATED"/>
    <property type="match status" value="1"/>
</dbReference>
<evidence type="ECO:0000256" key="1">
    <source>
        <dbReference type="ARBA" id="ARBA00023284"/>
    </source>
</evidence>